<evidence type="ECO:0000256" key="3">
    <source>
        <dbReference type="ARBA" id="ARBA00022475"/>
    </source>
</evidence>
<name>A0A0B7MIJ2_9FIRM</name>
<dbReference type="InterPro" id="IPR023090">
    <property type="entry name" value="UPF0702_alpha/beta_dom_sf"/>
</dbReference>
<keyword evidence="3" id="KW-1003">Cell membrane</keyword>
<evidence type="ECO:0000256" key="6">
    <source>
        <dbReference type="ARBA" id="ARBA00023136"/>
    </source>
</evidence>
<dbReference type="RefSeq" id="WP_044664289.1">
    <property type="nucleotide sequence ID" value="NZ_CDRZ01000048.1"/>
</dbReference>
<gene>
    <name evidence="9" type="ORF">SSCH_1410004</name>
</gene>
<evidence type="ECO:0000256" key="5">
    <source>
        <dbReference type="ARBA" id="ARBA00022989"/>
    </source>
</evidence>
<dbReference type="OrthoDB" id="1682423at2"/>
<evidence type="ECO:0000256" key="4">
    <source>
        <dbReference type="ARBA" id="ARBA00022692"/>
    </source>
</evidence>
<organism evidence="9 10">
    <name type="scientific">Syntrophaceticus schinkii</name>
    <dbReference type="NCBI Taxonomy" id="499207"/>
    <lineage>
        <taxon>Bacteria</taxon>
        <taxon>Bacillati</taxon>
        <taxon>Bacillota</taxon>
        <taxon>Clostridia</taxon>
        <taxon>Thermoanaerobacterales</taxon>
        <taxon>Thermoanaerobacterales Family III. Incertae Sedis</taxon>
        <taxon>Syntrophaceticus</taxon>
    </lineage>
</organism>
<dbReference type="AlphaFoldDB" id="A0A0B7MIJ2"/>
<dbReference type="PANTHER" id="PTHR34582:SF6">
    <property type="entry name" value="UPF0702 TRANSMEMBRANE PROTEIN YCAP"/>
    <property type="match status" value="1"/>
</dbReference>
<sequence length="228" mass="25418">MLLVAVRALILYTLLVVVMRLMGKRQIGQLQPFELVITIVIAELAVIPMSNTGIPLINGIVGILVLMAVQIVLSLIILYSEKARKIICGNPIILINNGKPVREMMRLVRINISDLLEQLRNKEYPNISDIAYAVLETNGSISVIPKADVKPPTARDLGTPVEDPHFPISVIMDGNVMLENLKLAGITIDVLQQQARTQQITDLREVFFAQYTTEGKIDFFLKGRDDYL</sequence>
<proteinExistence type="inferred from homology"/>
<evidence type="ECO:0000256" key="2">
    <source>
        <dbReference type="ARBA" id="ARBA00006448"/>
    </source>
</evidence>
<dbReference type="Proteomes" id="UP000046155">
    <property type="component" value="Unassembled WGS sequence"/>
</dbReference>
<reference evidence="10" key="1">
    <citation type="submission" date="2015-01" db="EMBL/GenBank/DDBJ databases">
        <authorList>
            <person name="Manzoor Shahid"/>
            <person name="Zubair Saima"/>
        </authorList>
    </citation>
    <scope>NUCLEOTIDE SEQUENCE [LARGE SCALE GENOMIC DNA]</scope>
    <source>
        <strain evidence="10">Sp3</strain>
    </source>
</reference>
<feature type="transmembrane region" description="Helical" evidence="7">
    <location>
        <begin position="6"/>
        <end position="23"/>
    </location>
</feature>
<evidence type="ECO:0000256" key="7">
    <source>
        <dbReference type="SAM" id="Phobius"/>
    </source>
</evidence>
<evidence type="ECO:0000313" key="10">
    <source>
        <dbReference type="Proteomes" id="UP000046155"/>
    </source>
</evidence>
<comment type="subcellular location">
    <subcellularLocation>
        <location evidence="1">Cell membrane</location>
        <topology evidence="1">Multi-pass membrane protein</topology>
    </subcellularLocation>
</comment>
<dbReference type="Gene3D" id="3.30.240.20">
    <property type="entry name" value="bsu07140 like domains"/>
    <property type="match status" value="2"/>
</dbReference>
<keyword evidence="5 7" id="KW-1133">Transmembrane helix</keyword>
<comment type="similarity">
    <text evidence="2">Belongs to the UPF0702 family.</text>
</comment>
<dbReference type="Pfam" id="PF04239">
    <property type="entry name" value="DUF421"/>
    <property type="match status" value="1"/>
</dbReference>
<keyword evidence="6 7" id="KW-0472">Membrane</keyword>
<keyword evidence="4 7" id="KW-0812">Transmembrane</keyword>
<protein>
    <recommendedName>
        <fullName evidence="8">YetF C-terminal domain-containing protein</fullName>
    </recommendedName>
</protein>
<evidence type="ECO:0000256" key="1">
    <source>
        <dbReference type="ARBA" id="ARBA00004651"/>
    </source>
</evidence>
<feature type="transmembrane region" description="Helical" evidence="7">
    <location>
        <begin position="60"/>
        <end position="79"/>
    </location>
</feature>
<evidence type="ECO:0000259" key="8">
    <source>
        <dbReference type="Pfam" id="PF04239"/>
    </source>
</evidence>
<dbReference type="PANTHER" id="PTHR34582">
    <property type="entry name" value="UPF0702 TRANSMEMBRANE PROTEIN YCAP"/>
    <property type="match status" value="1"/>
</dbReference>
<evidence type="ECO:0000313" key="9">
    <source>
        <dbReference type="EMBL" id="CEO88048.1"/>
    </source>
</evidence>
<dbReference type="GO" id="GO:0005886">
    <property type="term" value="C:plasma membrane"/>
    <property type="evidence" value="ECO:0007669"/>
    <property type="project" value="UniProtKB-SubCell"/>
</dbReference>
<feature type="domain" description="YetF C-terminal" evidence="8">
    <location>
        <begin position="80"/>
        <end position="212"/>
    </location>
</feature>
<dbReference type="EMBL" id="CDRZ01000048">
    <property type="protein sequence ID" value="CEO88048.1"/>
    <property type="molecule type" value="Genomic_DNA"/>
</dbReference>
<accession>A0A0B7MIJ2</accession>
<dbReference type="InterPro" id="IPR007353">
    <property type="entry name" value="DUF421"/>
</dbReference>
<keyword evidence="10" id="KW-1185">Reference proteome</keyword>
<feature type="transmembrane region" description="Helical" evidence="7">
    <location>
        <begin position="35"/>
        <end position="54"/>
    </location>
</feature>